<gene>
    <name evidence="3" type="ORF">C467_02068</name>
</gene>
<feature type="domain" description="PAC" evidence="2">
    <location>
        <begin position="658"/>
        <end position="711"/>
    </location>
</feature>
<dbReference type="InterPro" id="IPR001610">
    <property type="entry name" value="PAC"/>
</dbReference>
<dbReference type="PATRIC" id="fig|1227481.4.peg.385"/>
<dbReference type="NCBIfam" id="TIGR00229">
    <property type="entry name" value="sensory_box"/>
    <property type="match status" value="5"/>
</dbReference>
<dbReference type="STRING" id="1227481.C467_02068"/>
<organism evidence="3 4">
    <name type="scientific">Halorubrum hochstenium ATCC 700873</name>
    <dbReference type="NCBI Taxonomy" id="1227481"/>
    <lineage>
        <taxon>Archaea</taxon>
        <taxon>Methanobacteriati</taxon>
        <taxon>Methanobacteriota</taxon>
        <taxon>Stenosarchaea group</taxon>
        <taxon>Halobacteria</taxon>
        <taxon>Halobacteriales</taxon>
        <taxon>Haloferacaceae</taxon>
        <taxon>Halorubrum</taxon>
    </lineage>
</organism>
<comment type="caution">
    <text evidence="3">The sequence shown here is derived from an EMBL/GenBank/DDBJ whole genome shotgun (WGS) entry which is preliminary data.</text>
</comment>
<feature type="domain" description="PAS" evidence="1">
    <location>
        <begin position="465"/>
        <end position="535"/>
    </location>
</feature>
<evidence type="ECO:0000259" key="2">
    <source>
        <dbReference type="PROSITE" id="PS50113"/>
    </source>
</evidence>
<evidence type="ECO:0000259" key="1">
    <source>
        <dbReference type="PROSITE" id="PS50112"/>
    </source>
</evidence>
<protein>
    <submittedName>
        <fullName evidence="3">Signal-transducing histidine kinase</fullName>
    </submittedName>
</protein>
<keyword evidence="3" id="KW-0808">Transferase</keyword>
<dbReference type="PROSITE" id="PS50113">
    <property type="entry name" value="PAC"/>
    <property type="match status" value="4"/>
</dbReference>
<feature type="domain" description="PAC" evidence="2">
    <location>
        <begin position="171"/>
        <end position="222"/>
    </location>
</feature>
<dbReference type="SUPFAM" id="SSF55785">
    <property type="entry name" value="PYP-like sensor domain (PAS domain)"/>
    <property type="match status" value="5"/>
</dbReference>
<sequence length="835" mass="94166">MNDHFCRQFDISDRSAVTGEGLEAVADEIESSFDGPGQIGSRMTTLTEQSTPTHRERLEVPDGRVFELSYLPMNDSGEATMWLYEDVTGEFERRRQLKQYETAVNAFGDPVYVLDDDGRFEFANEALAELTGWDPAALEGRHVSTIMGEEDVKRGKSVIRSLLKSDAEDKNTFEMEVIAADGSTVLCENHVGLIRAGDLLEGTVGALRDISDRKRREEEIKRERDRLAATFDAAPSPFVQARSDDRGLVIERVNNAFIEVFGYDETELIGATLGDRIVPEGVAAGDATSDPHTQEVVRETADGEQRTFLVGSALAADTEDGTEVIRTYTDITDHKRRVRRLEQIRQNVSDVIWISDPDKDEMEFVSDSYESVWGRSPESLKREPASFIRGIHGDDRDRVTSALEEQSEHPDEYEETYRVVGPDGDIRWVRDRSSGIYQDGELERIIGVASDITDRKRQQQELERERALTEQALDTLEDIFYVVGADGTFLRWNERLPEVTGHADEVVDSLAVTDVIAESDREPIKAAFDEVQDAGRTKLEATVVTSDGERIPYEFRASRFTRPDGTDSGVVGIGRDISEQKRRERELQTFERAVEDAGHAIFWMSDEGTIEYANSAFAQQTGYDRDEAVGSTLEELWPEQSAAIHDEMWDTVQSGDTWESEFVIRRKDGRRYTVQLSVSPVYGREGGSPTRYVGVASDITERYRREQRLSVLQRVLRHDLRNNLNEALLAAQLIDRQSDEPEVETQVEAIYQVVEETLALSKKVRKSQKLFEEGEDYNTVIDVADRARSQVASLRTERSEVTFAVNLPAAQHAVTSDLVDQALRNVIQNAIERLC</sequence>
<keyword evidence="4" id="KW-1185">Reference proteome</keyword>
<dbReference type="Gene3D" id="3.30.450.20">
    <property type="entry name" value="PAS domain"/>
    <property type="match status" value="5"/>
</dbReference>
<dbReference type="InterPro" id="IPR000014">
    <property type="entry name" value="PAS"/>
</dbReference>
<evidence type="ECO:0000313" key="3">
    <source>
        <dbReference type="EMBL" id="ELZ60629.1"/>
    </source>
</evidence>
<dbReference type="RefSeq" id="WP_008581336.1">
    <property type="nucleotide sequence ID" value="NZ_AOJO01000010.1"/>
</dbReference>
<feature type="domain" description="PAS" evidence="1">
    <location>
        <begin position="96"/>
        <end position="166"/>
    </location>
</feature>
<accession>M0FPW7</accession>
<feature type="domain" description="PAC" evidence="2">
    <location>
        <begin position="537"/>
        <end position="589"/>
    </location>
</feature>
<dbReference type="PROSITE" id="PS50112">
    <property type="entry name" value="PAS"/>
    <property type="match status" value="5"/>
</dbReference>
<feature type="domain" description="PAS" evidence="1">
    <location>
        <begin position="586"/>
        <end position="655"/>
    </location>
</feature>
<dbReference type="AlphaFoldDB" id="M0FPW7"/>
<dbReference type="OrthoDB" id="106630at2157"/>
<name>M0FPW7_9EURY</name>
<dbReference type="InterPro" id="IPR052155">
    <property type="entry name" value="Biofilm_reg_signaling"/>
</dbReference>
<dbReference type="InterPro" id="IPR000700">
    <property type="entry name" value="PAS-assoc_C"/>
</dbReference>
<feature type="domain" description="PAS" evidence="1">
    <location>
        <begin position="223"/>
        <end position="280"/>
    </location>
</feature>
<dbReference type="PANTHER" id="PTHR44757:SF2">
    <property type="entry name" value="BIOFILM ARCHITECTURE MAINTENANCE PROTEIN MBAA"/>
    <property type="match status" value="1"/>
</dbReference>
<reference evidence="3 4" key="1">
    <citation type="journal article" date="2014" name="PLoS Genet.">
        <title>Phylogenetically driven sequencing of extremely halophilic archaea reveals strategies for static and dynamic osmo-response.</title>
        <authorList>
            <person name="Becker E.A."/>
            <person name="Seitzer P.M."/>
            <person name="Tritt A."/>
            <person name="Larsen D."/>
            <person name="Krusor M."/>
            <person name="Yao A.I."/>
            <person name="Wu D."/>
            <person name="Madern D."/>
            <person name="Eisen J.A."/>
            <person name="Darling A.E."/>
            <person name="Facciotti M.T."/>
        </authorList>
    </citation>
    <scope>NUCLEOTIDE SEQUENCE [LARGE SCALE GENOMIC DNA]</scope>
    <source>
        <strain evidence="3 4">ATCC 700873</strain>
    </source>
</reference>
<dbReference type="EMBL" id="AOJO01000010">
    <property type="protein sequence ID" value="ELZ60629.1"/>
    <property type="molecule type" value="Genomic_DNA"/>
</dbReference>
<feature type="domain" description="PAS" evidence="1">
    <location>
        <begin position="337"/>
        <end position="410"/>
    </location>
</feature>
<evidence type="ECO:0000313" key="4">
    <source>
        <dbReference type="Proteomes" id="UP000011689"/>
    </source>
</evidence>
<dbReference type="SMART" id="SM00086">
    <property type="entry name" value="PAC"/>
    <property type="match status" value="5"/>
</dbReference>
<feature type="domain" description="PAC" evidence="2">
    <location>
        <begin position="413"/>
        <end position="464"/>
    </location>
</feature>
<dbReference type="InterPro" id="IPR035965">
    <property type="entry name" value="PAS-like_dom_sf"/>
</dbReference>
<dbReference type="Pfam" id="PF08447">
    <property type="entry name" value="PAS_3"/>
    <property type="match status" value="1"/>
</dbReference>
<dbReference type="PANTHER" id="PTHR44757">
    <property type="entry name" value="DIGUANYLATE CYCLASE DGCP"/>
    <property type="match status" value="1"/>
</dbReference>
<dbReference type="GeneID" id="72714782"/>
<dbReference type="InterPro" id="IPR013655">
    <property type="entry name" value="PAS_fold_3"/>
</dbReference>
<dbReference type="CDD" id="cd00130">
    <property type="entry name" value="PAS"/>
    <property type="match status" value="5"/>
</dbReference>
<dbReference type="Pfam" id="PF08448">
    <property type="entry name" value="PAS_4"/>
    <property type="match status" value="3"/>
</dbReference>
<dbReference type="Pfam" id="PF13188">
    <property type="entry name" value="PAS_8"/>
    <property type="match status" value="1"/>
</dbReference>
<dbReference type="Proteomes" id="UP000011689">
    <property type="component" value="Unassembled WGS sequence"/>
</dbReference>
<keyword evidence="3" id="KW-0418">Kinase</keyword>
<dbReference type="GO" id="GO:0016301">
    <property type="term" value="F:kinase activity"/>
    <property type="evidence" value="ECO:0007669"/>
    <property type="project" value="UniProtKB-KW"/>
</dbReference>
<dbReference type="InterPro" id="IPR013656">
    <property type="entry name" value="PAS_4"/>
</dbReference>
<dbReference type="SMART" id="SM00091">
    <property type="entry name" value="PAS"/>
    <property type="match status" value="5"/>
</dbReference>
<proteinExistence type="predicted"/>